<dbReference type="InterPro" id="IPR013154">
    <property type="entry name" value="ADH-like_N"/>
</dbReference>
<dbReference type="Gene3D" id="3.90.180.10">
    <property type="entry name" value="Medium-chain alcohol dehydrogenases, catalytic domain"/>
    <property type="match status" value="1"/>
</dbReference>
<proteinExistence type="predicted"/>
<dbReference type="Pfam" id="PF00107">
    <property type="entry name" value="ADH_zinc_N"/>
    <property type="match status" value="1"/>
</dbReference>
<dbReference type="PANTHER" id="PTHR48106:SF18">
    <property type="entry name" value="QUINONE OXIDOREDUCTASE PIG3"/>
    <property type="match status" value="1"/>
</dbReference>
<name>A0ABS0EZN5_9BACL</name>
<dbReference type="PANTHER" id="PTHR48106">
    <property type="entry name" value="QUINONE OXIDOREDUCTASE PIG3-RELATED"/>
    <property type="match status" value="1"/>
</dbReference>
<dbReference type="CDD" id="cd05276">
    <property type="entry name" value="p53_inducible_oxidoreductase"/>
    <property type="match status" value="1"/>
</dbReference>
<dbReference type="Gene3D" id="3.40.50.720">
    <property type="entry name" value="NAD(P)-binding Rossmann-like Domain"/>
    <property type="match status" value="1"/>
</dbReference>
<organism evidence="4 5">
    <name type="scientific">Alicyclobacillus mali</name>
    <name type="common">ex Roth et al. 2021</name>
    <dbReference type="NCBI Taxonomy" id="1123961"/>
    <lineage>
        <taxon>Bacteria</taxon>
        <taxon>Bacillati</taxon>
        <taxon>Bacillota</taxon>
        <taxon>Bacilli</taxon>
        <taxon>Bacillales</taxon>
        <taxon>Alicyclobacillaceae</taxon>
        <taxon>Alicyclobacillus</taxon>
    </lineage>
</organism>
<feature type="domain" description="Enoyl reductase (ER)" evidence="3">
    <location>
        <begin position="10"/>
        <end position="324"/>
    </location>
</feature>
<gene>
    <name evidence="4" type="ORF">IW967_01150</name>
</gene>
<dbReference type="EMBL" id="JADPKZ010000020">
    <property type="protein sequence ID" value="MBF8376496.1"/>
    <property type="molecule type" value="Genomic_DNA"/>
</dbReference>
<dbReference type="Pfam" id="PF08240">
    <property type="entry name" value="ADH_N"/>
    <property type="match status" value="1"/>
</dbReference>
<reference evidence="4 5" key="1">
    <citation type="submission" date="2020-11" db="EMBL/GenBank/DDBJ databases">
        <title>Genomic insight of Alicyclobacillus mali FL 18 reveals a new arsenic-resistant strain, with potential in environmental biotechnology.</title>
        <authorList>
            <person name="Fiorentino G."/>
            <person name="Gallo G."/>
            <person name="Aulitto M."/>
        </authorList>
    </citation>
    <scope>NUCLEOTIDE SEQUENCE [LARGE SCALE GENOMIC DNA]</scope>
    <source>
        <strain evidence="4 5">FL 18</strain>
    </source>
</reference>
<dbReference type="InterPro" id="IPR036291">
    <property type="entry name" value="NAD(P)-bd_dom_sf"/>
</dbReference>
<evidence type="ECO:0000256" key="2">
    <source>
        <dbReference type="ARBA" id="ARBA00023002"/>
    </source>
</evidence>
<dbReference type="Proteomes" id="UP000642910">
    <property type="component" value="Unassembled WGS sequence"/>
</dbReference>
<sequence length="328" mass="34826">MLAVIMKQFGGPEVLEIGEVETPKPGPGEVLVRVRATALNRADLLQRRGLYPPPPGASDILGLEMAGDVEAIGPGVTSVREGDRVAALLPGGGYAQYAVVPAGMLIRLPDNLSYEQGAAIPETFLTAYLNLFVLGRLSPGETVLVHAGASGVGTSAIQLIRLAGAHSIVTAGSSDKIAKCLELGAKAGWNYHDGSFVDFVRRETDGRGADIIFDFVGAPYFHDNLRALAVDGRLIVIGTMGGTKVDGFDLGHILAKRQQIIGTALRSRSLEAKIELTAAFVAFAHDALAKGDIAPVLDQVYDWRDVRAAHERMEANQNIGKIVLRVTE</sequence>
<evidence type="ECO:0000313" key="5">
    <source>
        <dbReference type="Proteomes" id="UP000642910"/>
    </source>
</evidence>
<evidence type="ECO:0000256" key="1">
    <source>
        <dbReference type="ARBA" id="ARBA00022857"/>
    </source>
</evidence>
<keyword evidence="5" id="KW-1185">Reference proteome</keyword>
<evidence type="ECO:0000313" key="4">
    <source>
        <dbReference type="EMBL" id="MBF8376496.1"/>
    </source>
</evidence>
<comment type="caution">
    <text evidence="4">The sequence shown here is derived from an EMBL/GenBank/DDBJ whole genome shotgun (WGS) entry which is preliminary data.</text>
</comment>
<dbReference type="InterPro" id="IPR011032">
    <property type="entry name" value="GroES-like_sf"/>
</dbReference>
<dbReference type="RefSeq" id="WP_195866857.1">
    <property type="nucleotide sequence ID" value="NZ_JADPKZ010000020.1"/>
</dbReference>
<keyword evidence="1" id="KW-0521">NADP</keyword>
<dbReference type="NCBIfam" id="TIGR02824">
    <property type="entry name" value="quinone_pig3"/>
    <property type="match status" value="1"/>
</dbReference>
<dbReference type="SMART" id="SM00829">
    <property type="entry name" value="PKS_ER"/>
    <property type="match status" value="1"/>
</dbReference>
<dbReference type="InterPro" id="IPR013149">
    <property type="entry name" value="ADH-like_C"/>
</dbReference>
<accession>A0ABS0EZN5</accession>
<dbReference type="SUPFAM" id="SSF50129">
    <property type="entry name" value="GroES-like"/>
    <property type="match status" value="1"/>
</dbReference>
<dbReference type="SUPFAM" id="SSF51735">
    <property type="entry name" value="NAD(P)-binding Rossmann-fold domains"/>
    <property type="match status" value="1"/>
</dbReference>
<dbReference type="InterPro" id="IPR014189">
    <property type="entry name" value="Quinone_OxRdtase_PIG3"/>
</dbReference>
<keyword evidence="2" id="KW-0560">Oxidoreductase</keyword>
<protein>
    <submittedName>
        <fullName evidence="4">NAD(P)H-quinone oxidoreductase</fullName>
    </submittedName>
</protein>
<dbReference type="InterPro" id="IPR020843">
    <property type="entry name" value="ER"/>
</dbReference>
<evidence type="ECO:0000259" key="3">
    <source>
        <dbReference type="SMART" id="SM00829"/>
    </source>
</evidence>